<evidence type="ECO:0000256" key="1">
    <source>
        <dbReference type="SAM" id="MobiDB-lite"/>
    </source>
</evidence>
<dbReference type="Proteomes" id="UP001152795">
    <property type="component" value="Unassembled WGS sequence"/>
</dbReference>
<comment type="caution">
    <text evidence="2">The sequence shown here is derived from an EMBL/GenBank/DDBJ whole genome shotgun (WGS) entry which is preliminary data.</text>
</comment>
<protein>
    <submittedName>
        <fullName evidence="2">Uncharacterized protein</fullName>
    </submittedName>
</protein>
<accession>A0A7D9E0Q2</accession>
<dbReference type="OrthoDB" id="5968618at2759"/>
<dbReference type="EMBL" id="CACRXK020003432">
    <property type="protein sequence ID" value="CAB3998757.1"/>
    <property type="molecule type" value="Genomic_DNA"/>
</dbReference>
<reference evidence="2" key="1">
    <citation type="submission" date="2020-04" db="EMBL/GenBank/DDBJ databases">
        <authorList>
            <person name="Alioto T."/>
            <person name="Alioto T."/>
            <person name="Gomez Garrido J."/>
        </authorList>
    </citation>
    <scope>NUCLEOTIDE SEQUENCE</scope>
    <source>
        <strain evidence="2">A484AB</strain>
    </source>
</reference>
<feature type="region of interest" description="Disordered" evidence="1">
    <location>
        <begin position="401"/>
        <end position="420"/>
    </location>
</feature>
<evidence type="ECO:0000313" key="3">
    <source>
        <dbReference type="Proteomes" id="UP001152795"/>
    </source>
</evidence>
<keyword evidence="3" id="KW-1185">Reference proteome</keyword>
<proteinExistence type="predicted"/>
<evidence type="ECO:0000313" key="2">
    <source>
        <dbReference type="EMBL" id="CAB3998757.1"/>
    </source>
</evidence>
<gene>
    <name evidence="2" type="ORF">PACLA_8A064544</name>
</gene>
<feature type="compositionally biased region" description="Polar residues" evidence="1">
    <location>
        <begin position="401"/>
        <end position="413"/>
    </location>
</feature>
<sequence>MPRGFAIVKVETKQKTYIKLVLTLIYFLDENLIGMLYSPERNVGKSLTLQTLSKAQGTDKAAHPLLCSGGDQTLSGVSLKMLMSALTSTSLVCLVDDPTINTTFSEFLLQVHGGLPQGSTKTGLAVPRGALLMSTNVQESERIYGRCLRMEYIKDSDFTFENEKCLNEDLQNLVNGNKGFLVAWAIRFERLWLNNNNEAINKIREILKLLVTEQGQDRWHKGAASVLYTKIKNNIAHALQKEKNVGETVAFALNEMASLADVRRRTSGIVRNAKAYKIPKDLLGTDLCHFIEHACGLREDAPPTASAHDDQAEHLAAVDEKINDLVTLIENIDTDYEPCPSYSGYVEDAPVDELSPNTKFAYDLRSPKGKRNYEQGILDGIKISKARQLVEKERDVNVNCRSKTPVASSSDTRQNAKRPRRRLEFAAGTIGVVNNVA</sequence>
<feature type="non-terminal residue" evidence="2">
    <location>
        <position position="437"/>
    </location>
</feature>
<organism evidence="2 3">
    <name type="scientific">Paramuricea clavata</name>
    <name type="common">Red gorgonian</name>
    <name type="synonym">Violescent sea-whip</name>
    <dbReference type="NCBI Taxonomy" id="317549"/>
    <lineage>
        <taxon>Eukaryota</taxon>
        <taxon>Metazoa</taxon>
        <taxon>Cnidaria</taxon>
        <taxon>Anthozoa</taxon>
        <taxon>Octocorallia</taxon>
        <taxon>Malacalcyonacea</taxon>
        <taxon>Plexauridae</taxon>
        <taxon>Paramuricea</taxon>
    </lineage>
</organism>
<name>A0A7D9E0Q2_PARCT</name>
<dbReference type="AlphaFoldDB" id="A0A7D9E0Q2"/>